<feature type="signal peptide" evidence="2">
    <location>
        <begin position="1"/>
        <end position="28"/>
    </location>
</feature>
<protein>
    <submittedName>
        <fullName evidence="3">Uncharacterized protein</fullName>
    </submittedName>
</protein>
<keyword evidence="4" id="KW-1185">Reference proteome</keyword>
<gene>
    <name evidence="3" type="ORF">U1T56_03720</name>
</gene>
<organism evidence="3 4">
    <name type="scientific">Benzoatithermus flavus</name>
    <dbReference type="NCBI Taxonomy" id="3108223"/>
    <lineage>
        <taxon>Bacteria</taxon>
        <taxon>Pseudomonadati</taxon>
        <taxon>Pseudomonadota</taxon>
        <taxon>Alphaproteobacteria</taxon>
        <taxon>Geminicoccales</taxon>
        <taxon>Geminicoccaceae</taxon>
        <taxon>Benzoatithermus</taxon>
    </lineage>
</organism>
<dbReference type="RefSeq" id="WP_418158095.1">
    <property type="nucleotide sequence ID" value="NZ_JBBLZC010000002.1"/>
</dbReference>
<comment type="caution">
    <text evidence="3">The sequence shown here is derived from an EMBL/GenBank/DDBJ whole genome shotgun (WGS) entry which is preliminary data.</text>
</comment>
<evidence type="ECO:0000313" key="4">
    <source>
        <dbReference type="Proteomes" id="UP001375743"/>
    </source>
</evidence>
<accession>A0ABU8XQI0</accession>
<proteinExistence type="predicted"/>
<feature type="compositionally biased region" description="Gly residues" evidence="1">
    <location>
        <begin position="77"/>
        <end position="94"/>
    </location>
</feature>
<keyword evidence="2" id="KW-0732">Signal</keyword>
<evidence type="ECO:0000256" key="2">
    <source>
        <dbReference type="SAM" id="SignalP"/>
    </source>
</evidence>
<name>A0ABU8XQI0_9PROT</name>
<dbReference type="Proteomes" id="UP001375743">
    <property type="component" value="Unassembled WGS sequence"/>
</dbReference>
<feature type="chain" id="PRO_5045334045" evidence="2">
    <location>
        <begin position="29"/>
        <end position="130"/>
    </location>
</feature>
<feature type="region of interest" description="Disordered" evidence="1">
    <location>
        <begin position="23"/>
        <end position="130"/>
    </location>
</feature>
<evidence type="ECO:0000313" key="3">
    <source>
        <dbReference type="EMBL" id="MEK0082247.1"/>
    </source>
</evidence>
<reference evidence="3 4" key="1">
    <citation type="submission" date="2024-01" db="EMBL/GenBank/DDBJ databases">
        <title>Multi-omics insights into the function and evolution of sodium benzoate biodegradation pathways in Benzoatithermus flavus gen. nov., sp. nov. from hot spring.</title>
        <authorList>
            <person name="Hu C.-J."/>
            <person name="Li W.-J."/>
        </authorList>
    </citation>
    <scope>NUCLEOTIDE SEQUENCE [LARGE SCALE GENOMIC DNA]</scope>
    <source>
        <strain evidence="3 4">SYSU G07066</strain>
    </source>
</reference>
<feature type="compositionally biased region" description="Polar residues" evidence="1">
    <location>
        <begin position="30"/>
        <end position="48"/>
    </location>
</feature>
<dbReference type="EMBL" id="JBBLZC010000002">
    <property type="protein sequence ID" value="MEK0082247.1"/>
    <property type="molecule type" value="Genomic_DNA"/>
</dbReference>
<sequence>MRVTNPRFTVAAGVMLFGISLLGPPVHAQDNGQGATNAITPPSTQQDPTVLRPKPSPLPGRPDAGTAQTHQNDTASPGGGTGTTTGTTGSGVAGGTTRDQNGEKSDGGTTILVPPPPSNHPGQPNGTNRQ</sequence>
<evidence type="ECO:0000256" key="1">
    <source>
        <dbReference type="SAM" id="MobiDB-lite"/>
    </source>
</evidence>
<feature type="compositionally biased region" description="Low complexity" evidence="1">
    <location>
        <begin position="120"/>
        <end position="130"/>
    </location>
</feature>